<gene>
    <name evidence="1" type="ORF">KGM_211689</name>
</gene>
<proteinExistence type="predicted"/>
<comment type="caution">
    <text evidence="1">The sequence shown here is derived from an EMBL/GenBank/DDBJ whole genome shotgun (WGS) entry which is preliminary data.</text>
</comment>
<sequence>MAASIFSSPPSGGVSRLRQKAVLYSGQSRVLQSAEGVKVFTRYLHGASESSLLFAMAGHQNQK</sequence>
<dbReference type="Proteomes" id="UP000007151">
    <property type="component" value="Unassembled WGS sequence"/>
</dbReference>
<accession>A0A212F492</accession>
<name>A0A212F492_DANPL</name>
<evidence type="ECO:0000313" key="2">
    <source>
        <dbReference type="Proteomes" id="UP000007151"/>
    </source>
</evidence>
<reference evidence="1 2" key="1">
    <citation type="journal article" date="2011" name="Cell">
        <title>The monarch butterfly genome yields insights into long-distance migration.</title>
        <authorList>
            <person name="Zhan S."/>
            <person name="Merlin C."/>
            <person name="Boore J.L."/>
            <person name="Reppert S.M."/>
        </authorList>
    </citation>
    <scope>NUCLEOTIDE SEQUENCE [LARGE SCALE GENOMIC DNA]</scope>
    <source>
        <strain evidence="1">F-2</strain>
    </source>
</reference>
<dbReference type="AlphaFoldDB" id="A0A212F492"/>
<evidence type="ECO:0000313" key="1">
    <source>
        <dbReference type="EMBL" id="OWR48533.1"/>
    </source>
</evidence>
<organism evidence="1 2">
    <name type="scientific">Danaus plexippus plexippus</name>
    <dbReference type="NCBI Taxonomy" id="278856"/>
    <lineage>
        <taxon>Eukaryota</taxon>
        <taxon>Metazoa</taxon>
        <taxon>Ecdysozoa</taxon>
        <taxon>Arthropoda</taxon>
        <taxon>Hexapoda</taxon>
        <taxon>Insecta</taxon>
        <taxon>Pterygota</taxon>
        <taxon>Neoptera</taxon>
        <taxon>Endopterygota</taxon>
        <taxon>Lepidoptera</taxon>
        <taxon>Glossata</taxon>
        <taxon>Ditrysia</taxon>
        <taxon>Papilionoidea</taxon>
        <taxon>Nymphalidae</taxon>
        <taxon>Danainae</taxon>
        <taxon>Danaini</taxon>
        <taxon>Danaina</taxon>
        <taxon>Danaus</taxon>
        <taxon>Danaus</taxon>
    </lineage>
</organism>
<dbReference type="EMBL" id="AGBW02010427">
    <property type="protein sequence ID" value="OWR48533.1"/>
    <property type="molecule type" value="Genomic_DNA"/>
</dbReference>
<protein>
    <submittedName>
        <fullName evidence="1">Uncharacterized protein</fullName>
    </submittedName>
</protein>
<dbReference type="InParanoid" id="A0A212F492"/>
<dbReference type="KEGG" id="dpl:KGM_211689"/>
<keyword evidence="2" id="KW-1185">Reference proteome</keyword>